<evidence type="ECO:0000259" key="9">
    <source>
        <dbReference type="SMART" id="SM00965"/>
    </source>
</evidence>
<dbReference type="Pfam" id="PF13715">
    <property type="entry name" value="CarbopepD_reg_2"/>
    <property type="match status" value="1"/>
</dbReference>
<gene>
    <name evidence="10" type="ORF">DF182_22810</name>
</gene>
<dbReference type="SUPFAM" id="SSF56935">
    <property type="entry name" value="Porins"/>
    <property type="match status" value="1"/>
</dbReference>
<keyword evidence="3 7" id="KW-1134">Transmembrane beta strand</keyword>
<dbReference type="InterPro" id="IPR012910">
    <property type="entry name" value="Plug_dom"/>
</dbReference>
<dbReference type="InterPro" id="IPR037066">
    <property type="entry name" value="Plug_dom_sf"/>
</dbReference>
<dbReference type="Proteomes" id="UP000253410">
    <property type="component" value="Unassembled WGS sequence"/>
</dbReference>
<proteinExistence type="inferred from homology"/>
<evidence type="ECO:0000256" key="2">
    <source>
        <dbReference type="ARBA" id="ARBA00022448"/>
    </source>
</evidence>
<dbReference type="Pfam" id="PF07660">
    <property type="entry name" value="STN"/>
    <property type="match status" value="1"/>
</dbReference>
<accession>A0A365XUT4</accession>
<keyword evidence="8" id="KW-1133">Transmembrane helix</keyword>
<keyword evidence="2 7" id="KW-0813">Transport</keyword>
<dbReference type="SUPFAM" id="SSF49464">
    <property type="entry name" value="Carboxypeptidase regulatory domain-like"/>
    <property type="match status" value="1"/>
</dbReference>
<name>A0A365XUT4_9BACT</name>
<dbReference type="InterPro" id="IPR023996">
    <property type="entry name" value="TonB-dep_OMP_SusC/RagA"/>
</dbReference>
<dbReference type="EMBL" id="QFFJ01000002">
    <property type="protein sequence ID" value="RBL89355.1"/>
    <property type="molecule type" value="Genomic_DNA"/>
</dbReference>
<dbReference type="PROSITE" id="PS52016">
    <property type="entry name" value="TONB_DEPENDENT_REC_3"/>
    <property type="match status" value="1"/>
</dbReference>
<keyword evidence="11" id="KW-1185">Reference proteome</keyword>
<dbReference type="InterPro" id="IPR011662">
    <property type="entry name" value="Secretin/TonB_short_N"/>
</dbReference>
<dbReference type="AlphaFoldDB" id="A0A365XUT4"/>
<dbReference type="InterPro" id="IPR039426">
    <property type="entry name" value="TonB-dep_rcpt-like"/>
</dbReference>
<evidence type="ECO:0000256" key="3">
    <source>
        <dbReference type="ARBA" id="ARBA00022452"/>
    </source>
</evidence>
<evidence type="ECO:0000256" key="6">
    <source>
        <dbReference type="ARBA" id="ARBA00023237"/>
    </source>
</evidence>
<protein>
    <submittedName>
        <fullName evidence="10">SusC/RagA family TonB-linked outer membrane protein</fullName>
    </submittedName>
</protein>
<keyword evidence="5 7" id="KW-0472">Membrane</keyword>
<dbReference type="SMART" id="SM00965">
    <property type="entry name" value="STN"/>
    <property type="match status" value="1"/>
</dbReference>
<dbReference type="InterPro" id="IPR036942">
    <property type="entry name" value="Beta-barrel_TonB_sf"/>
</dbReference>
<reference evidence="10 11" key="1">
    <citation type="submission" date="2018-05" db="EMBL/GenBank/DDBJ databases">
        <title>Chitinophaga sp. K3CV102501T nov., isolated from isolated from a monsoon evergreen broad-leaved forest soil.</title>
        <authorList>
            <person name="Lv Y."/>
        </authorList>
    </citation>
    <scope>NUCLEOTIDE SEQUENCE [LARGE SCALE GENOMIC DNA]</scope>
    <source>
        <strain evidence="10 11">GDMCC 1.1325</strain>
    </source>
</reference>
<dbReference type="Gene3D" id="2.170.130.10">
    <property type="entry name" value="TonB-dependent receptor, plug domain"/>
    <property type="match status" value="1"/>
</dbReference>
<dbReference type="InterPro" id="IPR008969">
    <property type="entry name" value="CarboxyPept-like_regulatory"/>
</dbReference>
<comment type="similarity">
    <text evidence="7">Belongs to the TonB-dependent receptor family.</text>
</comment>
<comment type="subcellular location">
    <subcellularLocation>
        <location evidence="1 7">Cell outer membrane</location>
        <topology evidence="1 7">Multi-pass membrane protein</topology>
    </subcellularLocation>
</comment>
<dbReference type="Gene3D" id="2.60.40.1120">
    <property type="entry name" value="Carboxypeptidase-like, regulatory domain"/>
    <property type="match status" value="1"/>
</dbReference>
<dbReference type="Pfam" id="PF07715">
    <property type="entry name" value="Plug"/>
    <property type="match status" value="1"/>
</dbReference>
<dbReference type="GO" id="GO:0009279">
    <property type="term" value="C:cell outer membrane"/>
    <property type="evidence" value="ECO:0007669"/>
    <property type="project" value="UniProtKB-SubCell"/>
</dbReference>
<keyword evidence="6 7" id="KW-0998">Cell outer membrane</keyword>
<evidence type="ECO:0000313" key="11">
    <source>
        <dbReference type="Proteomes" id="UP000253410"/>
    </source>
</evidence>
<dbReference type="NCBIfam" id="TIGR04057">
    <property type="entry name" value="SusC_RagA_signa"/>
    <property type="match status" value="1"/>
</dbReference>
<feature type="transmembrane region" description="Helical" evidence="8">
    <location>
        <begin position="26"/>
        <end position="51"/>
    </location>
</feature>
<comment type="caution">
    <text evidence="10">The sequence shown here is derived from an EMBL/GenBank/DDBJ whole genome shotgun (WGS) entry which is preliminary data.</text>
</comment>
<dbReference type="InterPro" id="IPR023997">
    <property type="entry name" value="TonB-dep_OMP_SusC/RagA_CS"/>
</dbReference>
<dbReference type="Gene3D" id="2.40.170.20">
    <property type="entry name" value="TonB-dependent receptor, beta-barrel domain"/>
    <property type="match status" value="1"/>
</dbReference>
<organism evidence="10 11">
    <name type="scientific">Chitinophaga flava</name>
    <dbReference type="NCBI Taxonomy" id="2259036"/>
    <lineage>
        <taxon>Bacteria</taxon>
        <taxon>Pseudomonadati</taxon>
        <taxon>Bacteroidota</taxon>
        <taxon>Chitinophagia</taxon>
        <taxon>Chitinophagales</taxon>
        <taxon>Chitinophagaceae</taxon>
        <taxon>Chitinophaga</taxon>
    </lineage>
</organism>
<evidence type="ECO:0000256" key="7">
    <source>
        <dbReference type="PROSITE-ProRule" id="PRU01360"/>
    </source>
</evidence>
<sequence length="1128" mass="124157">MDYNVPIKVGMVFSLRKIPSPLSRHALKIIVTMKIIALLFLFNFQVAASVYSQRISLTASNTPLRDVLQSIRKQSGYSFFVESDNLRDSKPVNLDLTEASITAALEKVFENQPFSYTIENKVIVVTRKRDNLSAADFLTFNNGGPDSLKVVHIQGKVKDDKGQPLVGVSIRVKGGSVGTVTNADGNYILKTNAAATLIFSYIGYLTKEIKASQGDIDVVLQQLNTSLDQVQVIAYGTTTKRTSTGSIATVTAETIERQPVLNPLLALEGRVAGLFIQQKNGIPGSSPIVSIQGTNSLQKGTAPFYVVDGVPYSAQSLSPNLSFVLAGGASPLSYINPNDIESITVLKDADATAIYGSRAANGAILITTKKGKSGMARVNFDLQTGWSKAPRRLHLMDTKDYIALRLEGKKNDNSPITATDYDINGTWDSTRNTDWQKELIGKTAGFTNLQVSCSGGSPNTQFLVGGGYAKETTVFPGDLNNSKANAHININHYNKKLKLNIAATYLQDNTTLPLVDLMSTSLSLPPNAPALYNGDGTLNWAPIANTNMYSFSGVYLNPLAFLLRKYKGSSNNLIGNADITYSLLPGLEVKSTFGYNYLQTNETSITPQASFSPNLMTVNLRNAKNADKSISSWISEPQISYRKDFAFGNFAILAGSSFQQVKSYALAITGTGFANDAQLGNLQSAPVLSIPTLLQSTYRYNAIFSRINYNYHNKYLLTLAGRRDGSSRFGPANRFANFYSIAGAWVFTDENFIKNTLNFLSFGKLRLSYGTTGNDQIGDYQYLTLYNNIPTNIPYQQTVGIQPSGHSNPNLQWELTKKANIGIDLGILNNRIILNANYYRNRSNNQLIYYPLGYLTGFASINRNVNATIQNSGTELQIEASLIKTSKIQWNTNLNFTINRNKLLRFDDLKNTTLANLYVVGQPINIQKVYPFVGVNNQTGLYEYLTIDGKKTSAPNLATDRTKLVDINPKYYGGFTNEISVKRFTINIFFQFVKQTGISSKMTLTGTVPGQMANIPTIIDNNRWKSPGDNAIYQKASTTADSYTAYNALFSSEAQYADASFIRLKNASITYELDPKWLQTIKISSMRLFIQGQNLFTITNYFGIDPESQNINSIPPLRTITIGAHIDL</sequence>
<dbReference type="NCBIfam" id="TIGR04056">
    <property type="entry name" value="OMP_RagA_SusC"/>
    <property type="match status" value="1"/>
</dbReference>
<feature type="domain" description="Secretin/TonB short N-terminal" evidence="9">
    <location>
        <begin position="77"/>
        <end position="128"/>
    </location>
</feature>
<keyword evidence="4 7" id="KW-0812">Transmembrane</keyword>
<evidence type="ECO:0000256" key="1">
    <source>
        <dbReference type="ARBA" id="ARBA00004571"/>
    </source>
</evidence>
<evidence type="ECO:0000256" key="5">
    <source>
        <dbReference type="ARBA" id="ARBA00023136"/>
    </source>
</evidence>
<evidence type="ECO:0000313" key="10">
    <source>
        <dbReference type="EMBL" id="RBL89355.1"/>
    </source>
</evidence>
<dbReference type="OrthoDB" id="9768177at2"/>
<evidence type="ECO:0000256" key="8">
    <source>
        <dbReference type="SAM" id="Phobius"/>
    </source>
</evidence>
<evidence type="ECO:0000256" key="4">
    <source>
        <dbReference type="ARBA" id="ARBA00022692"/>
    </source>
</evidence>